<evidence type="ECO:0000256" key="1">
    <source>
        <dbReference type="ARBA" id="ARBA00022603"/>
    </source>
</evidence>
<keyword evidence="1 6" id="KW-0489">Methyltransferase</keyword>
<keyword evidence="7" id="KW-1185">Reference proteome</keyword>
<dbReference type="STRING" id="44575.SAMN05216419_101921"/>
<dbReference type="eggNOG" id="COG2230">
    <property type="taxonomic scope" value="Bacteria"/>
</dbReference>
<feature type="domain" description="Methyltransferase type 11" evidence="5">
    <location>
        <begin position="75"/>
        <end position="178"/>
    </location>
</feature>
<dbReference type="InterPro" id="IPR050447">
    <property type="entry name" value="Erg6_SMT_methyltransf"/>
</dbReference>
<keyword evidence="3" id="KW-0949">S-adenosyl-L-methionine</keyword>
<dbReference type="EMBL" id="FSRO01000001">
    <property type="protein sequence ID" value="SIN96686.1"/>
    <property type="molecule type" value="Genomic_DNA"/>
</dbReference>
<reference evidence="6 7" key="1">
    <citation type="submission" date="2016-12" db="EMBL/GenBank/DDBJ databases">
        <authorList>
            <person name="Song W.-J."/>
            <person name="Kurnit D.M."/>
        </authorList>
    </citation>
    <scope>NUCLEOTIDE SEQUENCE [LARGE SCALE GENOMIC DNA]</scope>
    <source>
        <strain evidence="6 7">ATCC 49181</strain>
    </source>
</reference>
<dbReference type="PANTHER" id="PTHR44068">
    <property type="entry name" value="ZGC:194242"/>
    <property type="match status" value="1"/>
</dbReference>
<dbReference type="GO" id="GO:0032259">
    <property type="term" value="P:methylation"/>
    <property type="evidence" value="ECO:0007669"/>
    <property type="project" value="UniProtKB-KW"/>
</dbReference>
<dbReference type="RefSeq" id="WP_028461624.1">
    <property type="nucleotide sequence ID" value="NZ_FSRO01000001.1"/>
</dbReference>
<dbReference type="GO" id="GO:0052729">
    <property type="term" value="F:dimethylglycine N-methyltransferase activity"/>
    <property type="evidence" value="ECO:0007669"/>
    <property type="project" value="UniProtKB-ARBA"/>
</dbReference>
<dbReference type="Proteomes" id="UP000185062">
    <property type="component" value="Unassembled WGS sequence"/>
</dbReference>
<comment type="pathway">
    <text evidence="4">Amine and polyamine biosynthesis; betaine biosynthesis via glycine pathway; betaine from glycine: step 3/3.</text>
</comment>
<dbReference type="FunFam" id="3.40.50.150:FF:000461">
    <property type="entry name" value="Sarcosine/dimethylglycine N-methyltransferase"/>
    <property type="match status" value="1"/>
</dbReference>
<dbReference type="PANTHER" id="PTHR44068:SF11">
    <property type="entry name" value="GERANYL DIPHOSPHATE 2-C-METHYLTRANSFERASE"/>
    <property type="match status" value="1"/>
</dbReference>
<dbReference type="InterPro" id="IPR029063">
    <property type="entry name" value="SAM-dependent_MTases_sf"/>
</dbReference>
<evidence type="ECO:0000313" key="7">
    <source>
        <dbReference type="Proteomes" id="UP000185062"/>
    </source>
</evidence>
<evidence type="ECO:0000313" key="6">
    <source>
        <dbReference type="EMBL" id="SIN96686.1"/>
    </source>
</evidence>
<dbReference type="Gene3D" id="3.40.50.150">
    <property type="entry name" value="Vaccinia Virus protein VP39"/>
    <property type="match status" value="1"/>
</dbReference>
<dbReference type="GO" id="GO:0019286">
    <property type="term" value="P:glycine betaine biosynthetic process from glycine"/>
    <property type="evidence" value="ECO:0007669"/>
    <property type="project" value="UniProtKB-ARBA"/>
</dbReference>
<gene>
    <name evidence="6" type="ORF">SAMN02743940_0323</name>
</gene>
<dbReference type="SUPFAM" id="SSF53335">
    <property type="entry name" value="S-adenosyl-L-methionine-dependent methyltransferases"/>
    <property type="match status" value="1"/>
</dbReference>
<dbReference type="AlphaFoldDB" id="A0A1N6FN44"/>
<evidence type="ECO:0000256" key="3">
    <source>
        <dbReference type="ARBA" id="ARBA00022691"/>
    </source>
</evidence>
<proteinExistence type="predicted"/>
<accession>A0A1N6FN44</accession>
<evidence type="ECO:0000256" key="2">
    <source>
        <dbReference type="ARBA" id="ARBA00022679"/>
    </source>
</evidence>
<name>A0A1N6FN44_9PROT</name>
<protein>
    <submittedName>
        <fullName evidence="6">Sarcosine/dimethylglycine N-methyltransferase</fullName>
    </submittedName>
</protein>
<evidence type="ECO:0000256" key="4">
    <source>
        <dbReference type="ARBA" id="ARBA00060542"/>
    </source>
</evidence>
<dbReference type="CDD" id="cd02440">
    <property type="entry name" value="AdoMet_MTases"/>
    <property type="match status" value="1"/>
</dbReference>
<organism evidence="6 7">
    <name type="scientific">Nitrosomonas cryotolerans ATCC 49181</name>
    <dbReference type="NCBI Taxonomy" id="1131553"/>
    <lineage>
        <taxon>Bacteria</taxon>
        <taxon>Pseudomonadati</taxon>
        <taxon>Pseudomonadota</taxon>
        <taxon>Betaproteobacteria</taxon>
        <taxon>Nitrosomonadales</taxon>
        <taxon>Nitrosomonadaceae</taxon>
        <taxon>Nitrosomonas</taxon>
    </lineage>
</organism>
<keyword evidence="2 6" id="KW-0808">Transferase</keyword>
<dbReference type="InterPro" id="IPR013216">
    <property type="entry name" value="Methyltransf_11"/>
</dbReference>
<evidence type="ECO:0000259" key="5">
    <source>
        <dbReference type="Pfam" id="PF08241"/>
    </source>
</evidence>
<sequence length="287" mass="31830">MTAASEETRSTAVETARDYYNSKDADYFYSQIWGGEDIHIGLYEAVDEAINEASQRTVVTMAGRLSGLDADCHVLDIGSGYCGAARYLAKTYGIRVTGLNLSEVENKKAREHNISAGLSSYIEVCDGSFETMPFESASSSHNGFDIVWSQDAILHSGNRQQVFAETYRVLKSGGYFIFTDPMQADDCPEGVLQPILDRIHLSSLGSPNYYCTIAKALGFEVLDFDDQTNQLVNHYQRVLEETEARAAELEGKVSANYVERMKAGLRYWITGGKAGYLAWGIFLLRKP</sequence>
<dbReference type="Pfam" id="PF08241">
    <property type="entry name" value="Methyltransf_11"/>
    <property type="match status" value="1"/>
</dbReference>